<dbReference type="PANTHER" id="PTHR23030:SF39">
    <property type="entry name" value="PROGRAMMED CELL DEATH 6-INTERACTING PROTEIN"/>
    <property type="match status" value="1"/>
</dbReference>
<dbReference type="SMART" id="SM01041">
    <property type="entry name" value="BRO1"/>
    <property type="match status" value="1"/>
</dbReference>
<evidence type="ECO:0000256" key="2">
    <source>
        <dbReference type="SAM" id="MobiDB-lite"/>
    </source>
</evidence>
<keyword evidence="1" id="KW-0175">Coiled coil</keyword>
<feature type="region of interest" description="Disordered" evidence="2">
    <location>
        <begin position="730"/>
        <end position="831"/>
    </location>
</feature>
<accession>A0A6F9DP05</accession>
<dbReference type="Gene3D" id="1.20.120.560">
    <property type="entry name" value="alix/aip1 in complex with the ypdl late domain"/>
    <property type="match status" value="1"/>
</dbReference>
<dbReference type="AlphaFoldDB" id="A0A6F9DP05"/>
<dbReference type="Gene3D" id="1.20.140.50">
    <property type="entry name" value="alix/aip1 like domains"/>
    <property type="match status" value="1"/>
</dbReference>
<feature type="compositionally biased region" description="Low complexity" evidence="2">
    <location>
        <begin position="768"/>
        <end position="797"/>
    </location>
</feature>
<dbReference type="CDD" id="cd09235">
    <property type="entry name" value="V_Alix"/>
    <property type="match status" value="1"/>
</dbReference>
<dbReference type="GO" id="GO:0000281">
    <property type="term" value="P:mitotic cytokinesis"/>
    <property type="evidence" value="ECO:0007669"/>
    <property type="project" value="TreeGrafter"/>
</dbReference>
<dbReference type="InterPro" id="IPR038499">
    <property type="entry name" value="BRO1_sf"/>
</dbReference>
<organism evidence="4">
    <name type="scientific">Phallusia mammillata</name>
    <dbReference type="NCBI Taxonomy" id="59560"/>
    <lineage>
        <taxon>Eukaryota</taxon>
        <taxon>Metazoa</taxon>
        <taxon>Chordata</taxon>
        <taxon>Tunicata</taxon>
        <taxon>Ascidiacea</taxon>
        <taxon>Phlebobranchia</taxon>
        <taxon>Ascidiidae</taxon>
        <taxon>Phallusia</taxon>
    </lineage>
</organism>
<dbReference type="EMBL" id="LR788866">
    <property type="protein sequence ID" value="CAB3264728.1"/>
    <property type="molecule type" value="mRNA"/>
</dbReference>
<feature type="domain" description="BRO1" evidence="3">
    <location>
        <begin position="9"/>
        <end position="406"/>
    </location>
</feature>
<dbReference type="PROSITE" id="PS51180">
    <property type="entry name" value="BRO1"/>
    <property type="match status" value="1"/>
</dbReference>
<dbReference type="GO" id="GO:0005768">
    <property type="term" value="C:endosome"/>
    <property type="evidence" value="ECO:0007669"/>
    <property type="project" value="TreeGrafter"/>
</dbReference>
<dbReference type="Gene3D" id="1.25.40.280">
    <property type="entry name" value="alix/aip1 like domains"/>
    <property type="match status" value="1"/>
</dbReference>
<evidence type="ECO:0000259" key="3">
    <source>
        <dbReference type="PROSITE" id="PS51180"/>
    </source>
</evidence>
<dbReference type="InterPro" id="IPR025304">
    <property type="entry name" value="ALIX_V_dom"/>
</dbReference>
<protein>
    <submittedName>
        <fullName evidence="4">Programmed cell death 6-interacting protein-like</fullName>
    </submittedName>
</protein>
<feature type="compositionally biased region" description="Pro residues" evidence="2">
    <location>
        <begin position="798"/>
        <end position="820"/>
    </location>
</feature>
<name>A0A6F9DP05_9ASCI</name>
<dbReference type="InterPro" id="IPR004328">
    <property type="entry name" value="BRO1_dom"/>
</dbReference>
<reference evidence="4" key="1">
    <citation type="submission" date="2020-04" db="EMBL/GenBank/DDBJ databases">
        <authorList>
            <person name="Neveu A P."/>
        </authorList>
    </citation>
    <scope>NUCLEOTIDE SEQUENCE</scope>
    <source>
        <tissue evidence="4">Whole embryo</tissue>
    </source>
</reference>
<feature type="compositionally biased region" description="Low complexity" evidence="2">
    <location>
        <begin position="821"/>
        <end position="831"/>
    </location>
</feature>
<gene>
    <name evidence="4" type="primary">Pdcd6ip</name>
</gene>
<feature type="compositionally biased region" description="Low complexity" evidence="2">
    <location>
        <begin position="730"/>
        <end position="748"/>
    </location>
</feature>
<evidence type="ECO:0000313" key="4">
    <source>
        <dbReference type="EMBL" id="CAB3264728.1"/>
    </source>
</evidence>
<evidence type="ECO:0000256" key="1">
    <source>
        <dbReference type="SAM" id="Coils"/>
    </source>
</evidence>
<dbReference type="Pfam" id="PF13949">
    <property type="entry name" value="ALIX_LYPXL_bnd"/>
    <property type="match status" value="1"/>
</dbReference>
<dbReference type="PANTHER" id="PTHR23030">
    <property type="entry name" value="PCD6 INTERACTING PROTEIN-RELATED"/>
    <property type="match status" value="1"/>
</dbReference>
<proteinExistence type="evidence at transcript level"/>
<sequence length="831" mass="91831">MAYEVEIGRYFTVPLKRTQDVELTKPVETFVKNTFDKTDDDLMKHIREFHNMRKNATKTLDKSVTSLNVLFNYHDQLVAAARKIPFKEGTGVHVTFVWKDSLQKGKFLSGTPKLSIADGEFERLCILYNIGALMSQIGNEANLQTDDGLKTAAKYFQESAGIFAYIRERIMSVAGDHNITTDLTPEVLNAFKTCMVAQAQECFYDKASSDPALNKKPEMIAKIANQAAYLYAETVKAFYEGENNAVLSSVVSLCSAKKDLFECRAQLYQARSANERKQFGESIARYRLVEPTLKGLVKSSGDLLAEFNIKQLYAVLCAEKESVEKDNNFIYNDVIPKTSSLSPVGKAQIAKAKAFNPDEKLNPKFTDLFMSLVPLSVHNALESYEGRRKELVDRQVERLREQNTLINGVMSSLNLPAALEDVSGSDVPASILEKSRTLIAKGGTAPIDQLLQELPDSLARNQEILSECVRILNEEQATDAELREKFGARWTRKPSAELTAPLRQEANKYQTIIENAQRADGIIRGKYEENREGIRLLSLPENELKKAVPSASPIAALKNHEVVKELKQLCEQVETMKAEREVIENELKTATCDMTSKFTQVLAEEGVLNEENISPGELDRIYQPLIAQVTESVGKQESIQANLQRASEQFSVLKQQGGGTNTREDVLKKMAAAFDRYQELSAHLQEGNKFYGDLTDLLLKLQGKCGDLVFARKTEKEELLKDLQQNIVSSQPSAPAQVPSYHQQQQQQDVYATVQKKQAPSRPPPPTAATAAPAQAAPTSAPAEAPKPAPRKSQAPSAPTPGSAPPPGAPPAGGQAPPPQGYGAHQQPPYS</sequence>
<feature type="coiled-coil region" evidence="1">
    <location>
        <begin position="559"/>
        <end position="593"/>
    </location>
</feature>
<dbReference type="Pfam" id="PF03097">
    <property type="entry name" value="BRO1"/>
    <property type="match status" value="1"/>
</dbReference>